<name>A0AAE4B6M1_9RHOB</name>
<reference evidence="3" key="2">
    <citation type="submission" date="2023-02" db="EMBL/GenBank/DDBJ databases">
        <title>'Rhodoalgimonas zhirmunskyi' gen. nov., isolated from a red alga.</title>
        <authorList>
            <person name="Nedashkovskaya O.I."/>
            <person name="Otstavnykh N.Y."/>
            <person name="Bystritskaya E.P."/>
            <person name="Balabanova L.A."/>
            <person name="Isaeva M.P."/>
        </authorList>
    </citation>
    <scope>NUCLEOTIDE SEQUENCE</scope>
    <source>
        <strain evidence="3">KCTC 52189</strain>
    </source>
</reference>
<evidence type="ECO:0008006" key="5">
    <source>
        <dbReference type="Google" id="ProtNLM"/>
    </source>
</evidence>
<comment type="caution">
    <text evidence="3">The sequence shown here is derived from an EMBL/GenBank/DDBJ whole genome shotgun (WGS) entry which is preliminary data.</text>
</comment>
<proteinExistence type="predicted"/>
<organism evidence="3 4">
    <name type="scientific">Marimonas arenosa</name>
    <dbReference type="NCBI Taxonomy" id="1795305"/>
    <lineage>
        <taxon>Bacteria</taxon>
        <taxon>Pseudomonadati</taxon>
        <taxon>Pseudomonadota</taxon>
        <taxon>Alphaproteobacteria</taxon>
        <taxon>Rhodobacterales</taxon>
        <taxon>Paracoccaceae</taxon>
        <taxon>Marimonas</taxon>
    </lineage>
</organism>
<dbReference type="EMBL" id="JANHAX010000005">
    <property type="protein sequence ID" value="MDQ2091489.1"/>
    <property type="molecule type" value="Genomic_DNA"/>
</dbReference>
<dbReference type="AlphaFoldDB" id="A0AAE4B6M1"/>
<gene>
    <name evidence="3" type="ORF">NO357_16430</name>
</gene>
<evidence type="ECO:0000256" key="2">
    <source>
        <dbReference type="SAM" id="SignalP"/>
    </source>
</evidence>
<keyword evidence="2" id="KW-0732">Signal</keyword>
<keyword evidence="4" id="KW-1185">Reference proteome</keyword>
<feature type="transmembrane region" description="Helical" evidence="1">
    <location>
        <begin position="37"/>
        <end position="58"/>
    </location>
</feature>
<protein>
    <recommendedName>
        <fullName evidence="5">Secreted protein</fullName>
    </recommendedName>
</protein>
<keyword evidence="1" id="KW-0472">Membrane</keyword>
<dbReference type="Proteomes" id="UP001226762">
    <property type="component" value="Unassembled WGS sequence"/>
</dbReference>
<sequence length="61" mass="5721">MKKLALAATVAASMAAAPAFADETTKADPFVSTQGGLGAGVGMAVVGVVTVVTLAAAANGT</sequence>
<feature type="signal peptide" evidence="2">
    <location>
        <begin position="1"/>
        <end position="21"/>
    </location>
</feature>
<keyword evidence="1" id="KW-0812">Transmembrane</keyword>
<accession>A0AAE4B6M1</accession>
<dbReference type="RefSeq" id="WP_306736778.1">
    <property type="nucleotide sequence ID" value="NZ_JANHAX010000005.1"/>
</dbReference>
<evidence type="ECO:0000313" key="4">
    <source>
        <dbReference type="Proteomes" id="UP001226762"/>
    </source>
</evidence>
<reference evidence="3" key="1">
    <citation type="submission" date="2022-07" db="EMBL/GenBank/DDBJ databases">
        <authorList>
            <person name="Otstavnykh N."/>
            <person name="Isaeva M."/>
            <person name="Bystritskaya E."/>
        </authorList>
    </citation>
    <scope>NUCLEOTIDE SEQUENCE</scope>
    <source>
        <strain evidence="3">KCTC 52189</strain>
    </source>
</reference>
<feature type="chain" id="PRO_5042171018" description="Secreted protein" evidence="2">
    <location>
        <begin position="22"/>
        <end position="61"/>
    </location>
</feature>
<evidence type="ECO:0000256" key="1">
    <source>
        <dbReference type="SAM" id="Phobius"/>
    </source>
</evidence>
<keyword evidence="1" id="KW-1133">Transmembrane helix</keyword>
<evidence type="ECO:0000313" key="3">
    <source>
        <dbReference type="EMBL" id="MDQ2091489.1"/>
    </source>
</evidence>